<keyword evidence="2" id="KW-1133">Transmembrane helix</keyword>
<name>A0A8S1B3X7_ARCPL</name>
<keyword evidence="2" id="KW-0472">Membrane</keyword>
<protein>
    <submittedName>
        <fullName evidence="3">Uncharacterized protein</fullName>
    </submittedName>
</protein>
<feature type="region of interest" description="Disordered" evidence="1">
    <location>
        <begin position="55"/>
        <end position="83"/>
    </location>
</feature>
<comment type="caution">
    <text evidence="3">The sequence shown here is derived from an EMBL/GenBank/DDBJ whole genome shotgun (WGS) entry which is preliminary data.</text>
</comment>
<proteinExistence type="predicted"/>
<feature type="compositionally biased region" description="Basic residues" evidence="1">
    <location>
        <begin position="63"/>
        <end position="83"/>
    </location>
</feature>
<evidence type="ECO:0000256" key="2">
    <source>
        <dbReference type="SAM" id="Phobius"/>
    </source>
</evidence>
<evidence type="ECO:0000313" key="4">
    <source>
        <dbReference type="Proteomes" id="UP000494256"/>
    </source>
</evidence>
<gene>
    <name evidence="3" type="ORF">APLA_LOCUS14097</name>
</gene>
<dbReference type="Proteomes" id="UP000494256">
    <property type="component" value="Unassembled WGS sequence"/>
</dbReference>
<dbReference type="AlphaFoldDB" id="A0A8S1B3X7"/>
<sequence length="118" mass="13547">MDKQIKYMKASASDGVLTEHISYHDVHHYVVIYVMLIAGAIALAGVVCWCGSVGEHDQQQPRALKRSRARKHGQRKQRAWNRRQLGKRRRITAQECLTSNFQQRATSLFRSDVLVSLQ</sequence>
<organism evidence="3 4">
    <name type="scientific">Arctia plantaginis</name>
    <name type="common">Wood tiger moth</name>
    <name type="synonym">Phalaena plantaginis</name>
    <dbReference type="NCBI Taxonomy" id="874455"/>
    <lineage>
        <taxon>Eukaryota</taxon>
        <taxon>Metazoa</taxon>
        <taxon>Ecdysozoa</taxon>
        <taxon>Arthropoda</taxon>
        <taxon>Hexapoda</taxon>
        <taxon>Insecta</taxon>
        <taxon>Pterygota</taxon>
        <taxon>Neoptera</taxon>
        <taxon>Endopterygota</taxon>
        <taxon>Lepidoptera</taxon>
        <taxon>Glossata</taxon>
        <taxon>Ditrysia</taxon>
        <taxon>Noctuoidea</taxon>
        <taxon>Erebidae</taxon>
        <taxon>Arctiinae</taxon>
        <taxon>Arctia</taxon>
    </lineage>
</organism>
<evidence type="ECO:0000256" key="1">
    <source>
        <dbReference type="SAM" id="MobiDB-lite"/>
    </source>
</evidence>
<reference evidence="3 4" key="1">
    <citation type="submission" date="2020-04" db="EMBL/GenBank/DDBJ databases">
        <authorList>
            <person name="Wallbank WR R."/>
            <person name="Pardo Diaz C."/>
            <person name="Kozak K."/>
            <person name="Martin S."/>
            <person name="Jiggins C."/>
            <person name="Moest M."/>
            <person name="Warren A I."/>
            <person name="Byers J.R.P. K."/>
            <person name="Montejo-Kovacevich G."/>
            <person name="Yen C E."/>
        </authorList>
    </citation>
    <scope>NUCLEOTIDE SEQUENCE [LARGE SCALE GENOMIC DNA]</scope>
</reference>
<dbReference type="EMBL" id="CADEBD010000376">
    <property type="protein sequence ID" value="CAB3252687.1"/>
    <property type="molecule type" value="Genomic_DNA"/>
</dbReference>
<feature type="transmembrane region" description="Helical" evidence="2">
    <location>
        <begin position="30"/>
        <end position="52"/>
    </location>
</feature>
<keyword evidence="2" id="KW-0812">Transmembrane</keyword>
<evidence type="ECO:0000313" key="3">
    <source>
        <dbReference type="EMBL" id="CAB3252687.1"/>
    </source>
</evidence>
<accession>A0A8S1B3X7</accession>
<dbReference type="OrthoDB" id="1232at2759"/>